<keyword evidence="3 7" id="KW-0560">Oxidoreductase</keyword>
<evidence type="ECO:0000259" key="10">
    <source>
        <dbReference type="Pfam" id="PF01619"/>
    </source>
</evidence>
<evidence type="ECO:0000256" key="2">
    <source>
        <dbReference type="ARBA" id="ARBA00012884"/>
    </source>
</evidence>
<evidence type="ECO:0000256" key="8">
    <source>
        <dbReference type="SAM" id="MobiDB-lite"/>
    </source>
</evidence>
<dbReference type="InterPro" id="IPR015590">
    <property type="entry name" value="Aldehyde_DH_dom"/>
</dbReference>
<dbReference type="Pfam" id="PF00171">
    <property type="entry name" value="Aldedh"/>
    <property type="match status" value="1"/>
</dbReference>
<organism evidence="11 12">
    <name type="scientific">Sinomonas cellulolyticus</name>
    <dbReference type="NCBI Taxonomy" id="2801916"/>
    <lineage>
        <taxon>Bacteria</taxon>
        <taxon>Bacillati</taxon>
        <taxon>Actinomycetota</taxon>
        <taxon>Actinomycetes</taxon>
        <taxon>Micrococcales</taxon>
        <taxon>Micrococcaceae</taxon>
        <taxon>Sinomonas</taxon>
    </lineage>
</organism>
<reference evidence="11 12" key="1">
    <citation type="submission" date="2021-01" db="EMBL/GenBank/DDBJ databases">
        <title>Genome public.</title>
        <authorList>
            <person name="Liu C."/>
            <person name="Sun Q."/>
        </authorList>
    </citation>
    <scope>NUCLEOTIDE SEQUENCE [LARGE SCALE GENOMIC DNA]</scope>
    <source>
        <strain evidence="11 12">JC656</strain>
    </source>
</reference>
<dbReference type="InterPro" id="IPR029041">
    <property type="entry name" value="FAD-linked_oxidoreductase-like"/>
</dbReference>
<sequence length="1195" mass="126592">MTTAAHASASDVRPQDLAETAIAQVRAWLDAAATYPVDPSAAQLAGVLKDPKGLAFTVGFVDGVVRPEDLSVAARNLRELAPMVPAFLPWPLRRAVALGGALAPVMPGVVVPIARRVLREMVGHLIVDASDAKLGPAIAKIRRPGVHLNVNLLGEAILGQGEAERRLEGTRRLLARDDVDYVSIKVSSTVAPHNHWAFDEAVEHIVDSLAPLYRLAASSPTPKFINLDMEEYKDLDLTIEVFTRLLEREEFRGLEAGIVLQAYLPDALGAMMHLQDWAAARAAAGGAPIKVRVVKGANLPMEHVDAEIHGWPSATWDSKEASDTSYKAVLDYALHPERLANVRVGIAGHNLFDVALAWHLAKARGVETGAGEGQRAGQKAPIEFEMLLGMASAQAQAVLADVGHLLLYTPVVHPGEFDVAIAYLIRRLEEGASQDNFMSAVFELDSNELLFEREKKRFLASLAALDKPPFADASGRRTVPGPNRTQDRSAQRPSGGDGAAFSNTPDTDPDLPANRAWGRAILSRAEDSRIGTDTADSATLTTEGGLDAVVHAAVTAGERWGALTGAQRGAVLDEMGRALERHRADLLEAMASEAGKTLDQGDPEVSEAIDFAHYYATLARELDAVDGARFVPSRLTVVTPPWNFPVAIPAGSTLAALAAGSGVVIKPAKPARRSGAVMVEALWEALDATQSETGVGREVLQLVQLPKGQPGRGLGQRLIAHPDVDRVILTGGYETAELFRSFRKDLPLLAETSGKNAIIVTPSADLDLAARDVAQSAFGHAGQKCSAASLVVLVGSVARSKRFHHQLVDAVRSLHVGYPWDARTQMGPIIEPPGEKLQRGLTQLGDGEHWVLEPRRLDDSDKLWSPGVRAGVRPGSEYHLTEYFGPVLGVMTAATLEEAVALVNRIEYGLTSGLHSLDAEEIAYWTEHIQAGNLYVNRGITGAIVRRQPFGGWKKSAVGAGAKAGGPNYLVGLGSWQDAPVAGGARPEGAPAELLAAAQAAVDAGLSADDAAWLAAALGSDAAAWAAEFGISKDVSGLDCERNVFRYRPMPVTVRFESGTSGHGVAEALRVVAAGLVAGSRVTVSSAVELPGSTAEVLRKHRVGVTVEDSQAWLRRAATLGQGRVRLIAGEGDAARQAVLGLADAVGGTPDIAVYAHPVVAAGRVEILPFVHEQAVSITAHRFGTPNPVALAAKV</sequence>
<keyword evidence="12" id="KW-1185">Reference proteome</keyword>
<dbReference type="SUPFAM" id="SSF53720">
    <property type="entry name" value="ALDH-like"/>
    <property type="match status" value="1"/>
</dbReference>
<feature type="region of interest" description="Disordered" evidence="8">
    <location>
        <begin position="470"/>
        <end position="514"/>
    </location>
</feature>
<dbReference type="Gene3D" id="3.40.605.10">
    <property type="entry name" value="Aldehyde Dehydrogenase, Chain A, domain 1"/>
    <property type="match status" value="1"/>
</dbReference>
<dbReference type="EMBL" id="JAERRC010000036">
    <property type="protein sequence ID" value="MBL0706862.1"/>
    <property type="molecule type" value="Genomic_DNA"/>
</dbReference>
<comment type="catalytic activity">
    <reaction evidence="5">
        <text>L-glutamate 5-semialdehyde + NAD(+) + H2O = L-glutamate + NADH + 2 H(+)</text>
        <dbReference type="Rhea" id="RHEA:30235"/>
        <dbReference type="ChEBI" id="CHEBI:15377"/>
        <dbReference type="ChEBI" id="CHEBI:15378"/>
        <dbReference type="ChEBI" id="CHEBI:29985"/>
        <dbReference type="ChEBI" id="CHEBI:57540"/>
        <dbReference type="ChEBI" id="CHEBI:57945"/>
        <dbReference type="ChEBI" id="CHEBI:58066"/>
        <dbReference type="EC" id="1.2.1.88"/>
    </reaction>
</comment>
<comment type="caution">
    <text evidence="11">The sequence shown here is derived from an EMBL/GenBank/DDBJ whole genome shotgun (WGS) entry which is preliminary data.</text>
</comment>
<dbReference type="PROSITE" id="PS00687">
    <property type="entry name" value="ALDEHYDE_DEHYDR_GLU"/>
    <property type="match status" value="1"/>
</dbReference>
<dbReference type="Gene3D" id="3.40.309.10">
    <property type="entry name" value="Aldehyde Dehydrogenase, Chain A, domain 2"/>
    <property type="match status" value="1"/>
</dbReference>
<dbReference type="PANTHER" id="PTHR42862">
    <property type="entry name" value="DELTA-1-PYRROLINE-5-CARBOXYLATE DEHYDROGENASE 1, ISOFORM A-RELATED"/>
    <property type="match status" value="1"/>
</dbReference>
<dbReference type="Pfam" id="PF01619">
    <property type="entry name" value="Pro_dh"/>
    <property type="match status" value="1"/>
</dbReference>
<evidence type="ECO:0000256" key="6">
    <source>
        <dbReference type="PROSITE-ProRule" id="PRU10007"/>
    </source>
</evidence>
<dbReference type="PANTHER" id="PTHR42862:SF1">
    <property type="entry name" value="DELTA-1-PYRROLINE-5-CARBOXYLATE DEHYDROGENASE 2, ISOFORM A-RELATED"/>
    <property type="match status" value="1"/>
</dbReference>
<evidence type="ECO:0000313" key="12">
    <source>
        <dbReference type="Proteomes" id="UP000639051"/>
    </source>
</evidence>
<feature type="active site" evidence="6">
    <location>
        <position position="751"/>
    </location>
</feature>
<dbReference type="Proteomes" id="UP000639051">
    <property type="component" value="Unassembled WGS sequence"/>
</dbReference>
<dbReference type="SUPFAM" id="SSF51730">
    <property type="entry name" value="FAD-linked oxidoreductase"/>
    <property type="match status" value="1"/>
</dbReference>
<evidence type="ECO:0000256" key="5">
    <source>
        <dbReference type="ARBA" id="ARBA00048142"/>
    </source>
</evidence>
<dbReference type="PIRSF" id="PIRSF000197">
    <property type="entry name" value="Bifunct_PutA"/>
    <property type="match status" value="1"/>
</dbReference>
<dbReference type="InterPro" id="IPR016162">
    <property type="entry name" value="Ald_DH_N"/>
</dbReference>
<dbReference type="InterPro" id="IPR016160">
    <property type="entry name" value="Ald_DH_CS_CYS"/>
</dbReference>
<feature type="domain" description="Aldehyde dehydrogenase" evidence="9">
    <location>
        <begin position="541"/>
        <end position="964"/>
    </location>
</feature>
<evidence type="ECO:0000259" key="9">
    <source>
        <dbReference type="Pfam" id="PF00171"/>
    </source>
</evidence>
<dbReference type="PROSITE" id="PS00070">
    <property type="entry name" value="ALDEHYDE_DEHYDR_CYS"/>
    <property type="match status" value="1"/>
</dbReference>
<protein>
    <recommendedName>
        <fullName evidence="2">L-glutamate gamma-semialdehyde dehydrogenase</fullName>
        <ecNumber evidence="2">1.2.1.88</ecNumber>
    </recommendedName>
</protein>
<dbReference type="InterPro" id="IPR016163">
    <property type="entry name" value="Ald_DH_C"/>
</dbReference>
<dbReference type="InterPro" id="IPR050485">
    <property type="entry name" value="Proline_metab_enzyme"/>
</dbReference>
<accession>A0ABS1K690</accession>
<proteinExistence type="inferred from homology"/>
<dbReference type="Gene3D" id="3.20.20.220">
    <property type="match status" value="1"/>
</dbReference>
<evidence type="ECO:0000256" key="7">
    <source>
        <dbReference type="RuleBase" id="RU003345"/>
    </source>
</evidence>
<dbReference type="RefSeq" id="WP_189694146.1">
    <property type="nucleotide sequence ID" value="NZ_BNCM01000008.1"/>
</dbReference>
<name>A0ABS1K690_9MICC</name>
<evidence type="ECO:0000256" key="3">
    <source>
        <dbReference type="ARBA" id="ARBA00023002"/>
    </source>
</evidence>
<dbReference type="InterPro" id="IPR016161">
    <property type="entry name" value="Ald_DH/histidinol_DH"/>
</dbReference>
<dbReference type="InterPro" id="IPR002872">
    <property type="entry name" value="Proline_DH_dom"/>
</dbReference>
<comment type="similarity">
    <text evidence="7">Belongs to the aldehyde dehydrogenase family.</text>
</comment>
<dbReference type="InterPro" id="IPR025703">
    <property type="entry name" value="Bifunct_PutA"/>
</dbReference>
<evidence type="ECO:0000256" key="1">
    <source>
        <dbReference type="ARBA" id="ARBA00004786"/>
    </source>
</evidence>
<evidence type="ECO:0000256" key="4">
    <source>
        <dbReference type="ARBA" id="ARBA00023027"/>
    </source>
</evidence>
<dbReference type="EC" id="1.2.1.88" evidence="2"/>
<dbReference type="InterPro" id="IPR029510">
    <property type="entry name" value="Ald_DH_CS_GLU"/>
</dbReference>
<feature type="domain" description="Proline dehydrogenase" evidence="10">
    <location>
        <begin position="137"/>
        <end position="439"/>
    </location>
</feature>
<evidence type="ECO:0000313" key="11">
    <source>
        <dbReference type="EMBL" id="MBL0706862.1"/>
    </source>
</evidence>
<keyword evidence="4" id="KW-0520">NAD</keyword>
<gene>
    <name evidence="11" type="ORF">JJE72_15300</name>
</gene>
<comment type="pathway">
    <text evidence="1">Amino-acid degradation; L-proline degradation into L-glutamate; L-glutamate from L-proline: step 2/2.</text>
</comment>